<keyword evidence="7 10" id="KW-0472">Membrane</keyword>
<evidence type="ECO:0000256" key="7">
    <source>
        <dbReference type="ARBA" id="ARBA00023136"/>
    </source>
</evidence>
<keyword evidence="9" id="KW-0808">Transferase</keyword>
<feature type="transmembrane region" description="Helical" evidence="10">
    <location>
        <begin position="160"/>
        <end position="179"/>
    </location>
</feature>
<comment type="similarity">
    <text evidence="2 8">Belongs to the peptidase A24 family.</text>
</comment>
<dbReference type="InterPro" id="IPR000045">
    <property type="entry name" value="Prepilin_IV_endopep_pep"/>
</dbReference>
<evidence type="ECO:0000313" key="14">
    <source>
        <dbReference type="Proteomes" id="UP001303211"/>
    </source>
</evidence>
<name>A0ABZ0J1Y0_9BURK</name>
<comment type="function">
    <text evidence="9">Plays an essential role in type IV pili and type II pseudopili formation by proteolytically removing the leader sequence from substrate proteins and subsequently monomethylating the alpha-amino group of the newly exposed N-terminal phenylalanine.</text>
</comment>
<keyword evidence="5 9" id="KW-0812">Transmembrane</keyword>
<keyword evidence="9" id="KW-0511">Multifunctional enzyme</keyword>
<gene>
    <name evidence="13" type="ORF">P4826_16905</name>
</gene>
<keyword evidence="9" id="KW-0489">Methyltransferase</keyword>
<comment type="subcellular location">
    <subcellularLocation>
        <location evidence="1">Cell inner membrane</location>
        <topology evidence="1">Multi-pass membrane protein</topology>
    </subcellularLocation>
    <subcellularLocation>
        <location evidence="9">Cell membrane</location>
        <topology evidence="9">Multi-pass membrane protein</topology>
    </subcellularLocation>
</comment>
<dbReference type="Pfam" id="PF06750">
    <property type="entry name" value="A24_N_bact"/>
    <property type="match status" value="1"/>
</dbReference>
<accession>A0ABZ0J1Y0</accession>
<dbReference type="EC" id="2.1.1.-" evidence="9"/>
<dbReference type="PANTHER" id="PTHR30487">
    <property type="entry name" value="TYPE 4 PREPILIN-LIKE PROTEINS LEADER PEPTIDE-PROCESSING ENZYME"/>
    <property type="match status" value="1"/>
</dbReference>
<feature type="transmembrane region" description="Helical" evidence="10">
    <location>
        <begin position="260"/>
        <end position="278"/>
    </location>
</feature>
<evidence type="ECO:0000256" key="8">
    <source>
        <dbReference type="RuleBase" id="RU003793"/>
    </source>
</evidence>
<evidence type="ECO:0000256" key="6">
    <source>
        <dbReference type="ARBA" id="ARBA00022989"/>
    </source>
</evidence>
<dbReference type="InterPro" id="IPR014032">
    <property type="entry name" value="Peptidase_A24A_bac"/>
</dbReference>
<dbReference type="InterPro" id="IPR010627">
    <property type="entry name" value="Prepilin_pept_A24_N"/>
</dbReference>
<dbReference type="Pfam" id="PF01478">
    <property type="entry name" value="Peptidase_A24"/>
    <property type="match status" value="1"/>
</dbReference>
<dbReference type="GO" id="GO:0016787">
    <property type="term" value="F:hydrolase activity"/>
    <property type="evidence" value="ECO:0007669"/>
    <property type="project" value="UniProtKB-KW"/>
</dbReference>
<reference evidence="13 14" key="1">
    <citation type="submission" date="2023-03" db="EMBL/GenBank/DDBJ databases">
        <title>Diaphorobacter basophil sp. nov., isolated from a sewage-treatment plant.</title>
        <authorList>
            <person name="Yang K."/>
        </authorList>
    </citation>
    <scope>NUCLEOTIDE SEQUENCE [LARGE SCALE GENOMIC DNA]</scope>
    <source>
        <strain evidence="13 14">Y-1</strain>
    </source>
</reference>
<protein>
    <recommendedName>
        <fullName evidence="9">Prepilin leader peptidase/N-methyltransferase</fullName>
        <ecNumber evidence="9">2.1.1.-</ecNumber>
        <ecNumber evidence="9">3.4.23.43</ecNumber>
    </recommendedName>
</protein>
<feature type="transmembrane region" description="Helical" evidence="10">
    <location>
        <begin position="222"/>
        <end position="248"/>
    </location>
</feature>
<organism evidence="13 14">
    <name type="scientific">Diaphorobacter limosus</name>
    <dbReference type="NCBI Taxonomy" id="3036128"/>
    <lineage>
        <taxon>Bacteria</taxon>
        <taxon>Pseudomonadati</taxon>
        <taxon>Pseudomonadota</taxon>
        <taxon>Betaproteobacteria</taxon>
        <taxon>Burkholderiales</taxon>
        <taxon>Comamonadaceae</taxon>
        <taxon>Diaphorobacter</taxon>
    </lineage>
</organism>
<feature type="domain" description="Prepilin peptidase A24 N-terminal" evidence="12">
    <location>
        <begin position="14"/>
        <end position="126"/>
    </location>
</feature>
<dbReference type="EMBL" id="CP136921">
    <property type="protein sequence ID" value="WOO32053.1"/>
    <property type="molecule type" value="Genomic_DNA"/>
</dbReference>
<evidence type="ECO:0000259" key="11">
    <source>
        <dbReference type="Pfam" id="PF01478"/>
    </source>
</evidence>
<dbReference type="PANTHER" id="PTHR30487:SF0">
    <property type="entry name" value="PREPILIN LEADER PEPTIDASE_N-METHYLTRANSFERASE-RELATED"/>
    <property type="match status" value="1"/>
</dbReference>
<evidence type="ECO:0000256" key="10">
    <source>
        <dbReference type="SAM" id="Phobius"/>
    </source>
</evidence>
<keyword evidence="9" id="KW-0645">Protease</keyword>
<keyword evidence="6 10" id="KW-1133">Transmembrane helix</keyword>
<keyword evidence="4" id="KW-0997">Cell inner membrane</keyword>
<feature type="transmembrane region" description="Helical" evidence="10">
    <location>
        <begin position="184"/>
        <end position="202"/>
    </location>
</feature>
<feature type="domain" description="Prepilin type IV endopeptidase peptidase" evidence="11">
    <location>
        <begin position="139"/>
        <end position="247"/>
    </location>
</feature>
<dbReference type="PRINTS" id="PR00864">
    <property type="entry name" value="PREPILNPTASE"/>
</dbReference>
<proteinExistence type="inferred from homology"/>
<dbReference type="Proteomes" id="UP001303211">
    <property type="component" value="Chromosome"/>
</dbReference>
<evidence type="ECO:0000256" key="9">
    <source>
        <dbReference type="RuleBase" id="RU003794"/>
    </source>
</evidence>
<comment type="catalytic activity">
    <reaction evidence="9">
        <text>Typically cleaves a -Gly-|-Phe- bond to release an N-terminal, basic peptide of 5-8 residues from type IV prepilin, and then N-methylates the new N-terminal amino group, the methyl donor being S-adenosyl-L-methionine.</text>
        <dbReference type="EC" id="3.4.23.43"/>
    </reaction>
</comment>
<evidence type="ECO:0000256" key="4">
    <source>
        <dbReference type="ARBA" id="ARBA00022519"/>
    </source>
</evidence>
<evidence type="ECO:0000259" key="12">
    <source>
        <dbReference type="Pfam" id="PF06750"/>
    </source>
</evidence>
<evidence type="ECO:0000256" key="5">
    <source>
        <dbReference type="ARBA" id="ARBA00022692"/>
    </source>
</evidence>
<dbReference type="EC" id="3.4.23.43" evidence="9"/>
<evidence type="ECO:0000313" key="13">
    <source>
        <dbReference type="EMBL" id="WOO32053.1"/>
    </source>
</evidence>
<dbReference type="InterPro" id="IPR050882">
    <property type="entry name" value="Prepilin_peptidase/N-MTase"/>
</dbReference>
<feature type="transmembrane region" description="Helical" evidence="10">
    <location>
        <begin position="127"/>
        <end position="148"/>
    </location>
</feature>
<evidence type="ECO:0000256" key="2">
    <source>
        <dbReference type="ARBA" id="ARBA00005801"/>
    </source>
</evidence>
<sequence length="292" mass="31007">MTGSVLADAALFGVLGLLIGSFLNVVIHRLPRMMERQWAAECAQYAQDTGLAAGGQAAAPAEPFNLMQPRSRCPSCGHEVRWYENIPVLSYIGLRGRCSGCGTRISARYPLVELATAGLFCACAMRWGWSFTTLAWCGFSAALVALTLIDWDTTLLPDDITLPLLWAGLLAAVAGWTAVPLADAVVGAAAGYLSLWLVYWGFKLATGKEGMGYGDFKLFAALGAWFGWQALVPIILIASVIGAIVGIAMKLASNLREGKYVPFGPFLAGGGLAAMLWGPGHIMQTIFSTLGL</sequence>
<feature type="transmembrane region" description="Helical" evidence="10">
    <location>
        <begin position="6"/>
        <end position="27"/>
    </location>
</feature>
<dbReference type="Gene3D" id="1.20.120.1220">
    <property type="match status" value="1"/>
</dbReference>
<dbReference type="RefSeq" id="WP_317701522.1">
    <property type="nucleotide sequence ID" value="NZ_CP136921.1"/>
</dbReference>
<keyword evidence="9 13" id="KW-0378">Hydrolase</keyword>
<keyword evidence="14" id="KW-1185">Reference proteome</keyword>
<evidence type="ECO:0000256" key="3">
    <source>
        <dbReference type="ARBA" id="ARBA00022475"/>
    </source>
</evidence>
<evidence type="ECO:0000256" key="1">
    <source>
        <dbReference type="ARBA" id="ARBA00004429"/>
    </source>
</evidence>
<keyword evidence="3" id="KW-1003">Cell membrane</keyword>